<accession>A0A837HQ34</accession>
<evidence type="ECO:0000313" key="2">
    <source>
        <dbReference type="Proteomes" id="UP000033998"/>
    </source>
</evidence>
<protein>
    <submittedName>
        <fullName evidence="1">Uncharacterized protein</fullName>
    </submittedName>
</protein>
<evidence type="ECO:0000313" key="1">
    <source>
        <dbReference type="EMBL" id="KKR01130.1"/>
    </source>
</evidence>
<proteinExistence type="predicted"/>
<organism evidence="1 2">
    <name type="scientific">Candidatus Nomurabacteria bacterium GW2011_GWD2_39_12</name>
    <dbReference type="NCBI Taxonomy" id="1618759"/>
    <lineage>
        <taxon>Bacteria</taxon>
        <taxon>Candidatus Nomuraibacteriota</taxon>
    </lineage>
</organism>
<dbReference type="Proteomes" id="UP000033998">
    <property type="component" value="Unassembled WGS sequence"/>
</dbReference>
<sequence>MKDFKSVHEKAKLIYETNKEIYCPYFQAKIILNSDGFNHLQYKPNRVPRNIKEQTLKLILIKKAVEIIPKCGTLQEYRIQIEKYGKPQQSGFYKMKQVQYWGFHAILSDKKHKIKIIIKQVGDGHIIFWSVMPYDQRLYISGIDED</sequence>
<name>A0A837HQ34_9BACT</name>
<gene>
    <name evidence="1" type="ORF">UT27_C0011G0015</name>
</gene>
<dbReference type="AlphaFoldDB" id="A0A837HQ34"/>
<comment type="caution">
    <text evidence="1">The sequence shown here is derived from an EMBL/GenBank/DDBJ whole genome shotgun (WGS) entry which is preliminary data.</text>
</comment>
<reference evidence="1 2" key="1">
    <citation type="journal article" date="2015" name="Nature">
        <title>rRNA introns, odd ribosomes, and small enigmatic genomes across a large radiation of phyla.</title>
        <authorList>
            <person name="Brown C.T."/>
            <person name="Hug L.A."/>
            <person name="Thomas B.C."/>
            <person name="Sharon I."/>
            <person name="Castelle C.J."/>
            <person name="Singh A."/>
            <person name="Wilkins M.J."/>
            <person name="Williams K.H."/>
            <person name="Banfield J.F."/>
        </authorList>
    </citation>
    <scope>NUCLEOTIDE SEQUENCE [LARGE SCALE GENOMIC DNA]</scope>
</reference>
<dbReference type="EMBL" id="LBWE01000011">
    <property type="protein sequence ID" value="KKR01130.1"/>
    <property type="molecule type" value="Genomic_DNA"/>
</dbReference>